<dbReference type="OrthoDB" id="751203at2"/>
<dbReference type="GO" id="GO:0005737">
    <property type="term" value="C:cytoplasm"/>
    <property type="evidence" value="ECO:0007669"/>
    <property type="project" value="TreeGrafter"/>
</dbReference>
<name>A0A0U2QJJ6_9ALTE</name>
<protein>
    <recommendedName>
        <fullName evidence="1">NAD-dependent epimerase/dehydratase domain-containing protein</fullName>
    </recommendedName>
</protein>
<organism evidence="2 3">
    <name type="scientific">Lacimicrobium alkaliphilum</name>
    <dbReference type="NCBI Taxonomy" id="1526571"/>
    <lineage>
        <taxon>Bacteria</taxon>
        <taxon>Pseudomonadati</taxon>
        <taxon>Pseudomonadota</taxon>
        <taxon>Gammaproteobacteria</taxon>
        <taxon>Alteromonadales</taxon>
        <taxon>Alteromonadaceae</taxon>
        <taxon>Lacimicrobium</taxon>
    </lineage>
</organism>
<dbReference type="InterPro" id="IPR036291">
    <property type="entry name" value="NAD(P)-bd_dom_sf"/>
</dbReference>
<dbReference type="KEGG" id="lal:AT746_02410"/>
<sequence>MISISICGCGWLGQPLAFQFLQQGYRVLGTCRHKHKQQKLSADGIETWLFQLGDPLPDAIAGADICILNIPPNRKTIEPVSFVHSIKLLTDQLLRRGCQQILFISTTSVYGNSQGKVDEQTAPTPNTASGFAHMEIEQYLLATGKASILRLAGLIGQNRHPVKFLAGRTLDKGHQRVNLVHLEDVLKTIIAIIKGNHWGQVFHLSATEHPTRQDFYCQAAGLAELAPPVFTTDKVSSGPGKEIDARATLRQLGISLNYPDPMQMPVELS</sequence>
<dbReference type="Gene3D" id="3.40.50.720">
    <property type="entry name" value="NAD(P)-binding Rossmann-like Domain"/>
    <property type="match status" value="1"/>
</dbReference>
<dbReference type="PANTHER" id="PTHR48079">
    <property type="entry name" value="PROTEIN YEEZ"/>
    <property type="match status" value="1"/>
</dbReference>
<proteinExistence type="predicted"/>
<accession>A0A0U2QJJ6</accession>
<dbReference type="RefSeq" id="WP_062475942.1">
    <property type="nucleotide sequence ID" value="NZ_CP013650.1"/>
</dbReference>
<dbReference type="AlphaFoldDB" id="A0A0U2QJJ6"/>
<dbReference type="EMBL" id="CP013650">
    <property type="protein sequence ID" value="ALS97243.1"/>
    <property type="molecule type" value="Genomic_DNA"/>
</dbReference>
<feature type="domain" description="NAD-dependent epimerase/dehydratase" evidence="1">
    <location>
        <begin position="10"/>
        <end position="190"/>
    </location>
</feature>
<dbReference type="InterPro" id="IPR051783">
    <property type="entry name" value="NAD(P)-dependent_oxidoreduct"/>
</dbReference>
<evidence type="ECO:0000259" key="1">
    <source>
        <dbReference type="Pfam" id="PF01370"/>
    </source>
</evidence>
<dbReference type="CDD" id="cd05266">
    <property type="entry name" value="SDR_a4"/>
    <property type="match status" value="1"/>
</dbReference>
<dbReference type="InterPro" id="IPR001509">
    <property type="entry name" value="Epimerase_deHydtase"/>
</dbReference>
<dbReference type="GO" id="GO:0004029">
    <property type="term" value="F:aldehyde dehydrogenase (NAD+) activity"/>
    <property type="evidence" value="ECO:0007669"/>
    <property type="project" value="TreeGrafter"/>
</dbReference>
<dbReference type="PANTHER" id="PTHR48079:SF6">
    <property type="entry name" value="NAD(P)-BINDING DOMAIN-CONTAINING PROTEIN-RELATED"/>
    <property type="match status" value="1"/>
</dbReference>
<gene>
    <name evidence="2" type="ORF">AT746_02410</name>
</gene>
<keyword evidence="3" id="KW-1185">Reference proteome</keyword>
<dbReference type="STRING" id="1526571.AT746_02410"/>
<evidence type="ECO:0000313" key="3">
    <source>
        <dbReference type="Proteomes" id="UP000068447"/>
    </source>
</evidence>
<dbReference type="Pfam" id="PF01370">
    <property type="entry name" value="Epimerase"/>
    <property type="match status" value="1"/>
</dbReference>
<dbReference type="Proteomes" id="UP000068447">
    <property type="component" value="Chromosome"/>
</dbReference>
<evidence type="ECO:0000313" key="2">
    <source>
        <dbReference type="EMBL" id="ALS97243.1"/>
    </source>
</evidence>
<dbReference type="SUPFAM" id="SSF51735">
    <property type="entry name" value="NAD(P)-binding Rossmann-fold domains"/>
    <property type="match status" value="1"/>
</dbReference>
<reference evidence="2 3" key="1">
    <citation type="submission" date="2015-12" db="EMBL/GenBank/DDBJ databases">
        <title>Complete genome of Lacimicrobium alkaliphilum KCTC 32984.</title>
        <authorList>
            <person name="Kim S.-G."/>
            <person name="Lee Y.-J."/>
        </authorList>
    </citation>
    <scope>NUCLEOTIDE SEQUENCE [LARGE SCALE GENOMIC DNA]</scope>
    <source>
        <strain evidence="2 3">YelD216</strain>
    </source>
</reference>